<feature type="non-terminal residue" evidence="2">
    <location>
        <position position="106"/>
    </location>
</feature>
<keyword evidence="1" id="KW-0548">Nucleotidyltransferase</keyword>
<keyword evidence="1" id="KW-0695">RNA-directed DNA polymerase</keyword>
<dbReference type="GO" id="GO:0000781">
    <property type="term" value="C:chromosome, telomeric region"/>
    <property type="evidence" value="ECO:0007669"/>
    <property type="project" value="UniProtKB-SubCell"/>
</dbReference>
<evidence type="ECO:0000313" key="2">
    <source>
        <dbReference type="EMBL" id="GFR41562.1"/>
    </source>
</evidence>
<evidence type="ECO:0000313" key="3">
    <source>
        <dbReference type="Proteomes" id="UP001054857"/>
    </source>
</evidence>
<protein>
    <recommendedName>
        <fullName evidence="1">Telomerase reverse transcriptase</fullName>
        <ecNumber evidence="1">2.7.7.49</ecNumber>
    </recommendedName>
    <alternativeName>
        <fullName evidence="1">Telomerase catalytic subunit</fullName>
    </alternativeName>
</protein>
<keyword evidence="1" id="KW-0808">Transferase</keyword>
<keyword evidence="1" id="KW-0158">Chromosome</keyword>
<dbReference type="GO" id="GO:0007004">
    <property type="term" value="P:telomere maintenance via telomerase"/>
    <property type="evidence" value="ECO:0007669"/>
    <property type="project" value="TreeGrafter"/>
</dbReference>
<dbReference type="Proteomes" id="UP001054857">
    <property type="component" value="Unassembled WGS sequence"/>
</dbReference>
<gene>
    <name evidence="2" type="ORF">Agub_g2282</name>
</gene>
<dbReference type="GO" id="GO:0042162">
    <property type="term" value="F:telomeric DNA binding"/>
    <property type="evidence" value="ECO:0007669"/>
    <property type="project" value="TreeGrafter"/>
</dbReference>
<organism evidence="2 3">
    <name type="scientific">Astrephomene gubernaculifera</name>
    <dbReference type="NCBI Taxonomy" id="47775"/>
    <lineage>
        <taxon>Eukaryota</taxon>
        <taxon>Viridiplantae</taxon>
        <taxon>Chlorophyta</taxon>
        <taxon>core chlorophytes</taxon>
        <taxon>Chlorophyceae</taxon>
        <taxon>CS clade</taxon>
        <taxon>Chlamydomonadales</taxon>
        <taxon>Astrephomenaceae</taxon>
        <taxon>Astrephomene</taxon>
    </lineage>
</organism>
<comment type="function">
    <text evidence="1">Telomerase is a ribonucleoprotein enzyme essential for the replication of chromosome termini in most eukaryotes. It elongates telomeres. It is a reverse transcriptase that adds simple sequence repeats to chromosome ends by copying a template sequence within the RNA component of the enzyme.</text>
</comment>
<feature type="non-terminal residue" evidence="2">
    <location>
        <position position="1"/>
    </location>
</feature>
<keyword evidence="1" id="KW-0539">Nucleus</keyword>
<comment type="catalytic activity">
    <reaction evidence="1">
        <text>DNA(n) + a 2'-deoxyribonucleoside 5'-triphosphate = DNA(n+1) + diphosphate</text>
        <dbReference type="Rhea" id="RHEA:22508"/>
        <dbReference type="Rhea" id="RHEA-COMP:17339"/>
        <dbReference type="Rhea" id="RHEA-COMP:17340"/>
        <dbReference type="ChEBI" id="CHEBI:33019"/>
        <dbReference type="ChEBI" id="CHEBI:61560"/>
        <dbReference type="ChEBI" id="CHEBI:173112"/>
        <dbReference type="EC" id="2.7.7.49"/>
    </reaction>
</comment>
<dbReference type="EMBL" id="BMAR01000002">
    <property type="protein sequence ID" value="GFR41562.1"/>
    <property type="molecule type" value="Genomic_DNA"/>
</dbReference>
<comment type="similarity">
    <text evidence="1">Belongs to the reverse transcriptase family. Telomerase subfamily.</text>
</comment>
<keyword evidence="1" id="KW-0479">Metal-binding</keyword>
<evidence type="ECO:0000256" key="1">
    <source>
        <dbReference type="RuleBase" id="RU365061"/>
    </source>
</evidence>
<dbReference type="PANTHER" id="PTHR12066:SF0">
    <property type="entry name" value="TELOMERASE REVERSE TRANSCRIPTASE"/>
    <property type="match status" value="1"/>
</dbReference>
<dbReference type="PANTHER" id="PTHR12066">
    <property type="entry name" value="TELOMERASE REVERSE TRANSCRIPTASE"/>
    <property type="match status" value="1"/>
</dbReference>
<keyword evidence="3" id="KW-1185">Reference proteome</keyword>
<dbReference type="GO" id="GO:0046872">
    <property type="term" value="F:metal ion binding"/>
    <property type="evidence" value="ECO:0007669"/>
    <property type="project" value="UniProtKB-KW"/>
</dbReference>
<sequence length="106" mass="12115">VLYRAIDMLVRDNSDSVLRSGYRKRRPNSRAAYQRGMYHSEPWSPNTAKDALLGPPWRQLLGRLGDDLMLQLLTRGSLFLGLGAGNFLQVSGRAITELARERYQMY</sequence>
<accession>A0AAD3DJH9</accession>
<proteinExistence type="inferred from homology"/>
<dbReference type="GO" id="GO:0000333">
    <property type="term" value="C:telomerase catalytic core complex"/>
    <property type="evidence" value="ECO:0007669"/>
    <property type="project" value="TreeGrafter"/>
</dbReference>
<dbReference type="AlphaFoldDB" id="A0AAD3DJH9"/>
<dbReference type="GO" id="GO:0070034">
    <property type="term" value="F:telomerase RNA binding"/>
    <property type="evidence" value="ECO:0007669"/>
    <property type="project" value="TreeGrafter"/>
</dbReference>
<reference evidence="2 3" key="1">
    <citation type="journal article" date="2021" name="Sci. Rep.">
        <title>Genome sequencing of the multicellular alga Astrephomene provides insights into convergent evolution of germ-soma differentiation.</title>
        <authorList>
            <person name="Yamashita S."/>
            <person name="Yamamoto K."/>
            <person name="Matsuzaki R."/>
            <person name="Suzuki S."/>
            <person name="Yamaguchi H."/>
            <person name="Hirooka S."/>
            <person name="Minakuchi Y."/>
            <person name="Miyagishima S."/>
            <person name="Kawachi M."/>
            <person name="Toyoda A."/>
            <person name="Nozaki H."/>
        </authorList>
    </citation>
    <scope>NUCLEOTIDE SEQUENCE [LARGE SCALE GENOMIC DNA]</scope>
    <source>
        <strain evidence="2 3">NIES-4017</strain>
    </source>
</reference>
<name>A0AAD3DJH9_9CHLO</name>
<keyword evidence="1" id="KW-0779">Telomere</keyword>
<dbReference type="EC" id="2.7.7.49" evidence="1"/>
<dbReference type="InterPro" id="IPR003545">
    <property type="entry name" value="Telomerase_RT"/>
</dbReference>
<comment type="caution">
    <text evidence="2">The sequence shown here is derived from an EMBL/GenBank/DDBJ whole genome shotgun (WGS) entry which is preliminary data.</text>
</comment>
<keyword evidence="1" id="KW-0460">Magnesium</keyword>
<dbReference type="GO" id="GO:0003720">
    <property type="term" value="F:telomerase activity"/>
    <property type="evidence" value="ECO:0007669"/>
    <property type="project" value="InterPro"/>
</dbReference>
<comment type="subcellular location">
    <subcellularLocation>
        <location evidence="1">Nucleus</location>
    </subcellularLocation>
    <subcellularLocation>
        <location evidence="1">Chromosome</location>
        <location evidence="1">Telomere</location>
    </subcellularLocation>
</comment>